<feature type="compositionally biased region" description="Acidic residues" evidence="1">
    <location>
        <begin position="992"/>
        <end position="1001"/>
    </location>
</feature>
<feature type="region of interest" description="Disordered" evidence="1">
    <location>
        <begin position="1"/>
        <end position="22"/>
    </location>
</feature>
<feature type="region of interest" description="Disordered" evidence="1">
    <location>
        <begin position="40"/>
        <end position="63"/>
    </location>
</feature>
<feature type="compositionally biased region" description="Basic and acidic residues" evidence="1">
    <location>
        <begin position="362"/>
        <end position="373"/>
    </location>
</feature>
<gene>
    <name evidence="2" type="ORF">PDE_05093</name>
</gene>
<organism evidence="2 3">
    <name type="scientific">Penicillium oxalicum (strain 114-2 / CGMCC 5302)</name>
    <name type="common">Penicillium decumbens</name>
    <dbReference type="NCBI Taxonomy" id="933388"/>
    <lineage>
        <taxon>Eukaryota</taxon>
        <taxon>Fungi</taxon>
        <taxon>Dikarya</taxon>
        <taxon>Ascomycota</taxon>
        <taxon>Pezizomycotina</taxon>
        <taxon>Eurotiomycetes</taxon>
        <taxon>Eurotiomycetidae</taxon>
        <taxon>Eurotiales</taxon>
        <taxon>Aspergillaceae</taxon>
        <taxon>Penicillium</taxon>
    </lineage>
</organism>
<feature type="region of interest" description="Disordered" evidence="1">
    <location>
        <begin position="661"/>
        <end position="890"/>
    </location>
</feature>
<evidence type="ECO:0000313" key="3">
    <source>
        <dbReference type="Proteomes" id="UP000019376"/>
    </source>
</evidence>
<feature type="compositionally biased region" description="Polar residues" evidence="1">
    <location>
        <begin position="661"/>
        <end position="670"/>
    </location>
</feature>
<feature type="region of interest" description="Disordered" evidence="1">
    <location>
        <begin position="307"/>
        <end position="398"/>
    </location>
</feature>
<dbReference type="OrthoDB" id="3946221at2759"/>
<reference evidence="2 3" key="1">
    <citation type="journal article" date="2013" name="PLoS ONE">
        <title>Genomic and secretomic analyses reveal unique features of the lignocellulolytic enzyme system of Penicillium decumbens.</title>
        <authorList>
            <person name="Liu G."/>
            <person name="Zhang L."/>
            <person name="Wei X."/>
            <person name="Zou G."/>
            <person name="Qin Y."/>
            <person name="Ma L."/>
            <person name="Li J."/>
            <person name="Zheng H."/>
            <person name="Wang S."/>
            <person name="Wang C."/>
            <person name="Xun L."/>
            <person name="Zhao G.-P."/>
            <person name="Zhou Z."/>
            <person name="Qu Y."/>
        </authorList>
    </citation>
    <scope>NUCLEOTIDE SEQUENCE [LARGE SCALE GENOMIC DNA]</scope>
    <source>
        <strain evidence="3">114-2 / CGMCC 5302</strain>
    </source>
</reference>
<feature type="compositionally biased region" description="Polar residues" evidence="1">
    <location>
        <begin position="1020"/>
        <end position="1037"/>
    </location>
</feature>
<feature type="compositionally biased region" description="Polar residues" evidence="1">
    <location>
        <begin position="715"/>
        <end position="736"/>
    </location>
</feature>
<feature type="compositionally biased region" description="Polar residues" evidence="1">
    <location>
        <begin position="1"/>
        <end position="12"/>
    </location>
</feature>
<name>S8AV81_PENO1</name>
<dbReference type="EMBL" id="KB644412">
    <property type="protein sequence ID" value="EPS30143.1"/>
    <property type="molecule type" value="Genomic_DNA"/>
</dbReference>
<feature type="compositionally biased region" description="Basic residues" evidence="1">
    <location>
        <begin position="45"/>
        <end position="56"/>
    </location>
</feature>
<feature type="compositionally biased region" description="Polar residues" evidence="1">
    <location>
        <begin position="937"/>
        <end position="946"/>
    </location>
</feature>
<dbReference type="STRING" id="933388.S8AV81"/>
<feature type="region of interest" description="Disordered" evidence="1">
    <location>
        <begin position="112"/>
        <end position="242"/>
    </location>
</feature>
<feature type="compositionally biased region" description="Low complexity" evidence="1">
    <location>
        <begin position="330"/>
        <end position="356"/>
    </location>
</feature>
<dbReference type="PhylomeDB" id="S8AV81"/>
<dbReference type="Proteomes" id="UP000019376">
    <property type="component" value="Unassembled WGS sequence"/>
</dbReference>
<sequence length="1300" mass="143975">MSITSRSQSSSPDILGPPGDAEYLISSPIKPFTGRQSWLSPAVVKRQRTPAKRRRMTLSPTRSAHSIRFDDVLLPGSPAMKLDGYQKSLSPEKLLGQEGNVSPWRIRVTLEATQDGDDTGHSIASRKRPRPTTVTTMVPLKDEGSPMRPGTPATRRIRMRDSESQPQNGSPWPRSPGNTPGLLGATPKRRSGRPRKNTPRPQFQSTTILSNQQEAETSPVLEPTPRNYSPMDITTDVSANPNRTWSPMNLSADGDYESAPLTTNELSTEYVDISTTTNTHAQQDARPREYGRLSYDTPIISATEHHFLGDDEDIHSTPSKIPTPTRERLGSASLSSHLAGGTISPRTYPTPTPTSSLADEDTQTREQATDARDSPPPTDAVHERQEQPSMDPTDEHEEFDSIMESEGFTMVSLDTLPSAKQYGIGSSAKPNSDFGGAQDSGRIGDRLKRKLPGRIESLRGDGHTTKRPSPLSKAFTSRQISPKNDLLEVESATRRQQSSEVAYPVLPEMRATKKALGEAWSKPHISLPRIVRVGIALRGVFEPGEAGFPERQNASRKRRLENVFSSFDAHMQRELRAGLGFAQELAMRLGSTAENQPEAVDTSEDDMSLQGKDEQQYPYQAGQMGQRQDSLEWDDVSAEEDVQEEEIQSDNEPMIMPSVSQQFVSPQGQTAVARASREREWQREREQVRRQARDAMNSERLISIESDEAMAQEQPLGQFNGVEQRSGTPLSEQSFNEEPYNEHAEGLGEVPASSPVQPINHGVNPSIEGAAYEDESGDDDDIWRPEISHSKLSKAPISHTTQEQQPVIGEADFDDEDDDAGDIWQQEARDQSNISHHSDKQAQADTVQRSPALWQAADQRQSAHEDRSSSSPVYVNIEHRDGTHPVPTHIRKLRDQNVDLSALLADEETPNRARYYNGTSTPREMLNRRLAAPLQSAMKSASSARKTGQRVRLQPMPQSSPQIGSDAELSYSPAFKPNVPRQDQSREHTEGFDADFEPDGEETARDGPAAAATPRPVRHPNQSAEESTWFQRITSLTPRWLKAPDQDGDDSSSSIAASEDDPDSEFDQRDDRIGTANAESAQTLGKPADQLPLSDRSSQSPSRFLGDSASPPPKSLGDPTHPAKSSGPRAPTHDARGTSQGSEPRVAPESVHVKGDYGKGHSDEALHAESRQKRRSRPLPTFGYFSDEHYEALRRLYQLAKRAPERFPYHEAAGRVEIIGDWIWTSDGLHGVPITELQFAIIDRFVHDLSRADADYGGSGRVEWTEAELHRRLISIIIGEQIRENQKSKTTRAGSVDLWR</sequence>
<feature type="compositionally biased region" description="Polar residues" evidence="1">
    <location>
        <begin position="199"/>
        <end position="216"/>
    </location>
</feature>
<proteinExistence type="predicted"/>
<accession>S8AV81</accession>
<evidence type="ECO:0000313" key="2">
    <source>
        <dbReference type="EMBL" id="EPS30143.1"/>
    </source>
</evidence>
<evidence type="ECO:0008006" key="4">
    <source>
        <dbReference type="Google" id="ProtNLM"/>
    </source>
</evidence>
<dbReference type="HOGENOM" id="CLU_008961_0_0_1"/>
<feature type="compositionally biased region" description="Basic residues" evidence="1">
    <location>
        <begin position="187"/>
        <end position="198"/>
    </location>
</feature>
<feature type="compositionally biased region" description="Acidic residues" evidence="1">
    <location>
        <begin position="771"/>
        <end position="781"/>
    </location>
</feature>
<feature type="region of interest" description="Disordered" evidence="1">
    <location>
        <begin position="422"/>
        <end position="480"/>
    </location>
</feature>
<feature type="compositionally biased region" description="Basic and acidic residues" evidence="1">
    <location>
        <begin position="675"/>
        <end position="697"/>
    </location>
</feature>
<keyword evidence="3" id="KW-1185">Reference proteome</keyword>
<protein>
    <recommendedName>
        <fullName evidence="4">AT DNA binding protein</fullName>
    </recommendedName>
</protein>
<feature type="compositionally biased region" description="Basic and acidic residues" evidence="1">
    <location>
        <begin position="1151"/>
        <end position="1171"/>
    </location>
</feature>
<evidence type="ECO:0000256" key="1">
    <source>
        <dbReference type="SAM" id="MobiDB-lite"/>
    </source>
</evidence>
<feature type="compositionally biased region" description="Acidic residues" evidence="1">
    <location>
        <begin position="811"/>
        <end position="821"/>
    </location>
</feature>
<feature type="region of interest" description="Disordered" evidence="1">
    <location>
        <begin position="934"/>
        <end position="1180"/>
    </location>
</feature>
<dbReference type="eggNOG" id="ENOG502SYJI">
    <property type="taxonomic scope" value="Eukaryota"/>
</dbReference>